<feature type="compositionally biased region" description="Low complexity" evidence="1">
    <location>
        <begin position="171"/>
        <end position="193"/>
    </location>
</feature>
<feature type="compositionally biased region" description="Polar residues" evidence="1">
    <location>
        <begin position="991"/>
        <end position="1003"/>
    </location>
</feature>
<dbReference type="OMA" id="PNEANGH"/>
<feature type="compositionally biased region" description="Basic and acidic residues" evidence="1">
    <location>
        <begin position="245"/>
        <end position="255"/>
    </location>
</feature>
<feature type="compositionally biased region" description="Polar residues" evidence="1">
    <location>
        <begin position="792"/>
        <end position="801"/>
    </location>
</feature>
<reference evidence="2 3" key="1">
    <citation type="journal article" date="2017" name="Genome Announc.">
        <title>Genome sequence of the saprophytic ascomycete Epicoccum nigrum ICMP 19927 strain isolated from New Zealand.</title>
        <authorList>
            <person name="Fokin M."/>
            <person name="Fleetwood D."/>
            <person name="Weir B.S."/>
            <person name="Villas-Boas S.G."/>
        </authorList>
    </citation>
    <scope>NUCLEOTIDE SEQUENCE [LARGE SCALE GENOMIC DNA]</scope>
    <source>
        <strain evidence="2 3">ICMP 19927</strain>
    </source>
</reference>
<dbReference type="InParanoid" id="A0A1Y2MF80"/>
<feature type="compositionally biased region" description="Basic and acidic residues" evidence="1">
    <location>
        <begin position="1035"/>
        <end position="1048"/>
    </location>
</feature>
<feature type="compositionally biased region" description="Polar residues" evidence="1">
    <location>
        <begin position="711"/>
        <end position="720"/>
    </location>
</feature>
<protein>
    <recommendedName>
        <fullName evidence="4">Nucleolar protein Dnt1-like N-terminal domain-containing protein</fullName>
    </recommendedName>
</protein>
<proteinExistence type="predicted"/>
<feature type="compositionally biased region" description="Low complexity" evidence="1">
    <location>
        <begin position="885"/>
        <end position="903"/>
    </location>
</feature>
<feature type="compositionally biased region" description="Polar residues" evidence="1">
    <location>
        <begin position="575"/>
        <end position="594"/>
    </location>
</feature>
<evidence type="ECO:0000313" key="2">
    <source>
        <dbReference type="EMBL" id="OSS54784.1"/>
    </source>
</evidence>
<feature type="compositionally biased region" description="Low complexity" evidence="1">
    <location>
        <begin position="470"/>
        <end position="483"/>
    </location>
</feature>
<feature type="compositionally biased region" description="Basic and acidic residues" evidence="1">
    <location>
        <begin position="494"/>
        <end position="506"/>
    </location>
</feature>
<feature type="compositionally biased region" description="Low complexity" evidence="1">
    <location>
        <begin position="1095"/>
        <end position="1105"/>
    </location>
</feature>
<feature type="compositionally biased region" description="Polar residues" evidence="1">
    <location>
        <begin position="352"/>
        <end position="361"/>
    </location>
</feature>
<feature type="region of interest" description="Disordered" evidence="1">
    <location>
        <begin position="119"/>
        <end position="204"/>
    </location>
</feature>
<feature type="compositionally biased region" description="Low complexity" evidence="1">
    <location>
        <begin position="1018"/>
        <end position="1034"/>
    </location>
</feature>
<feature type="region of interest" description="Disordered" evidence="1">
    <location>
        <begin position="1062"/>
        <end position="1105"/>
    </location>
</feature>
<feature type="compositionally biased region" description="Low complexity" evidence="1">
    <location>
        <begin position="727"/>
        <end position="737"/>
    </location>
</feature>
<evidence type="ECO:0008006" key="4">
    <source>
        <dbReference type="Google" id="ProtNLM"/>
    </source>
</evidence>
<feature type="compositionally biased region" description="Polar residues" evidence="1">
    <location>
        <begin position="762"/>
        <end position="783"/>
    </location>
</feature>
<dbReference type="EMBL" id="KZ107838">
    <property type="protein sequence ID" value="OSS54784.1"/>
    <property type="molecule type" value="Genomic_DNA"/>
</dbReference>
<feature type="compositionally biased region" description="Acidic residues" evidence="1">
    <location>
        <begin position="1084"/>
        <end position="1094"/>
    </location>
</feature>
<feature type="region of interest" description="Disordered" evidence="1">
    <location>
        <begin position="216"/>
        <end position="597"/>
    </location>
</feature>
<feature type="compositionally biased region" description="Polar residues" evidence="1">
    <location>
        <begin position="510"/>
        <end position="531"/>
    </location>
</feature>
<name>A0A1Y2MF80_EPING</name>
<keyword evidence="3" id="KW-1185">Reference proteome</keyword>
<feature type="region of interest" description="Disordered" evidence="1">
    <location>
        <begin position="619"/>
        <end position="1048"/>
    </location>
</feature>
<feature type="compositionally biased region" description="Acidic residues" evidence="1">
    <location>
        <begin position="945"/>
        <end position="961"/>
    </location>
</feature>
<gene>
    <name evidence="2" type="ORF">B5807_01405</name>
</gene>
<organism evidence="2 3">
    <name type="scientific">Epicoccum nigrum</name>
    <name type="common">Soil fungus</name>
    <name type="synonym">Epicoccum purpurascens</name>
    <dbReference type="NCBI Taxonomy" id="105696"/>
    <lineage>
        <taxon>Eukaryota</taxon>
        <taxon>Fungi</taxon>
        <taxon>Dikarya</taxon>
        <taxon>Ascomycota</taxon>
        <taxon>Pezizomycotina</taxon>
        <taxon>Dothideomycetes</taxon>
        <taxon>Pleosporomycetidae</taxon>
        <taxon>Pleosporales</taxon>
        <taxon>Pleosporineae</taxon>
        <taxon>Didymellaceae</taxon>
        <taxon>Epicoccum</taxon>
    </lineage>
</organism>
<dbReference type="Proteomes" id="UP000193240">
    <property type="component" value="Unassembled WGS sequence"/>
</dbReference>
<feature type="compositionally biased region" description="Basic and acidic residues" evidence="1">
    <location>
        <begin position="313"/>
        <end position="325"/>
    </location>
</feature>
<sequence length="1105" mass="118003">MAGTRMRLTVLVEALAEENAHGEYREMALAALKERRFAMPAELNDTFETVWRDIEQRYKTNYLAPHQAATFSIKKLQDAYDCDLDMNDTVGAIFEGEPDRKLHMIKVVPHFAYRETSVVPGSMLRPQKRPGDGLEGDLDASDNTNKRRRIESQQCQSTHEAQLPSPNRPIPSTEALSAPATATAGASHTGGHSVRSPSGQSLVELSRTETGQAPFSADHVKQESPGPAEPSQPPHTGTQDAAPAVDHEGEQHEHTAPPQHIPSPQHDSHEAAIHRPPISSDDLEPEHESDTAVAPTQTTRISRDVYQVPDSPDFMHKKVTPDKYGKTMYGRSSHSGADLLNMARRLGRTVKQADTTQTASPASIPKKHQSFERMQPDEIESTPQEDASRERRKHSTNDKDQDDAADLTASFLDEAAGATPSHTHVPARKHSVKSVKPGSLKKPLRASLTTTPAMAKRGAESESAAKLTPAGSTSNSSATDAATVYSASLSKGKNSPDSHNMSRMERLQMIMSQGTPTSQGNASSPARSGSCRSRERSNRLSPEVRIPVTKKITSFIASSESPAEPVTVHAGTVQPRPTKNSTSLPTSSTKNRASATIARPIDAAKALETVKLGLFKKPAPTARESPAQPISAKKVSVTPRADVLRRSEVPLPPNVRHLRRSSSLQSSPRARDDTSAINTDSYLPPKPLADSQPPMPGWKAMSPKTSEAYITGSTSSTKLSNGAIVISSAEPSSPDYSSSEDGDAKEDKPATDVAGGQKNESHSSAKMVNTKTRLNAHTSNAGQADQIAKQPNEANGHNEPNCTPVIPGHTQEHPPSGQVVEQAEPWNAASCNFGQAGRTAQAIDQHGSDQVEHSPEATNTAPVLEDETFAEQEVYSTAIEDNASKSRSSSAVGSTRSSPAVSRRPARFLSHSPTPDTSESEDDSDEASAVASRGASTQVNGKDETESESDSSSDSSDDDMADPPAASAIGNNTIAAPPSSPPLNDPIGSTPVVSATSQSTSSHIKPPMQRTPVPPPTQQSSQAPRSSQSASAQAAERRRYTGFRSLREQLADTKTAQVTAQKKVFDPRTMSLGKLTKGKPITSLEDDESSDDDSSSSSSSSSESD</sequence>
<accession>A0A1Y2MF80</accession>
<evidence type="ECO:0000313" key="3">
    <source>
        <dbReference type="Proteomes" id="UP000193240"/>
    </source>
</evidence>
<evidence type="ECO:0000256" key="1">
    <source>
        <dbReference type="SAM" id="MobiDB-lite"/>
    </source>
</evidence>
<feature type="compositionally biased region" description="Polar residues" evidence="1">
    <location>
        <begin position="551"/>
        <end position="561"/>
    </location>
</feature>
<dbReference type="AlphaFoldDB" id="A0A1Y2MF80"/>
<feature type="compositionally biased region" description="Basic and acidic residues" evidence="1">
    <location>
        <begin position="846"/>
        <end position="855"/>
    </location>
</feature>
<feature type="compositionally biased region" description="Polar residues" evidence="1">
    <location>
        <begin position="195"/>
        <end position="204"/>
    </location>
</feature>